<evidence type="ECO:0000256" key="7">
    <source>
        <dbReference type="ARBA" id="ARBA00025211"/>
    </source>
</evidence>
<dbReference type="Proteomes" id="UP000315017">
    <property type="component" value="Chromosome"/>
</dbReference>
<dbReference type="GO" id="GO:0006086">
    <property type="term" value="P:pyruvate decarboxylation to acetyl-CoA"/>
    <property type="evidence" value="ECO:0007669"/>
    <property type="project" value="TreeGrafter"/>
</dbReference>
<feature type="compositionally biased region" description="Pro residues" evidence="10">
    <location>
        <begin position="95"/>
        <end position="107"/>
    </location>
</feature>
<dbReference type="InterPro" id="IPR023213">
    <property type="entry name" value="CAT-like_dom_sf"/>
</dbReference>
<dbReference type="RefSeq" id="WP_145088426.1">
    <property type="nucleotide sequence ID" value="NZ_CP036274.1"/>
</dbReference>
<dbReference type="GO" id="GO:0031405">
    <property type="term" value="F:lipoic acid binding"/>
    <property type="evidence" value="ECO:0007669"/>
    <property type="project" value="TreeGrafter"/>
</dbReference>
<comment type="subunit">
    <text evidence="3">Forms a 24-polypeptide structural core with octahedral symmetry.</text>
</comment>
<proteinExistence type="inferred from homology"/>
<name>A0A517YBA7_9BACT</name>
<reference evidence="13 14" key="1">
    <citation type="submission" date="2019-02" db="EMBL/GenBank/DDBJ databases">
        <title>Deep-cultivation of Planctomycetes and their phenomic and genomic characterization uncovers novel biology.</title>
        <authorList>
            <person name="Wiegand S."/>
            <person name="Jogler M."/>
            <person name="Boedeker C."/>
            <person name="Pinto D."/>
            <person name="Vollmers J."/>
            <person name="Rivas-Marin E."/>
            <person name="Kohn T."/>
            <person name="Peeters S.H."/>
            <person name="Heuer A."/>
            <person name="Rast P."/>
            <person name="Oberbeckmann S."/>
            <person name="Bunk B."/>
            <person name="Jeske O."/>
            <person name="Meyerdierks A."/>
            <person name="Storesund J.E."/>
            <person name="Kallscheuer N."/>
            <person name="Luecker S."/>
            <person name="Lage O.M."/>
            <person name="Pohl T."/>
            <person name="Merkel B.J."/>
            <person name="Hornburger P."/>
            <person name="Mueller R.-W."/>
            <person name="Bruemmer F."/>
            <person name="Labrenz M."/>
            <person name="Spormann A.M."/>
            <person name="Op den Camp H."/>
            <person name="Overmann J."/>
            <person name="Amann R."/>
            <person name="Jetten M.S.M."/>
            <person name="Mascher T."/>
            <person name="Medema M.H."/>
            <person name="Devos D.P."/>
            <person name="Kaster A.-K."/>
            <person name="Ovreas L."/>
            <person name="Rohde M."/>
            <person name="Galperin M.Y."/>
            <person name="Jogler C."/>
        </authorList>
    </citation>
    <scope>NUCLEOTIDE SEQUENCE [LARGE SCALE GENOMIC DNA]</scope>
    <source>
        <strain evidence="13 14">ETA_A8</strain>
    </source>
</reference>
<dbReference type="InterPro" id="IPR000089">
    <property type="entry name" value="Biotin_lipoyl"/>
</dbReference>
<dbReference type="InterPro" id="IPR003016">
    <property type="entry name" value="2-oxoA_DH_lipoyl-BS"/>
</dbReference>
<keyword evidence="5 9" id="KW-0450">Lipoyl</keyword>
<dbReference type="KEGG" id="aagg:ETAA8_26180"/>
<organism evidence="13 14">
    <name type="scientific">Anatilimnocola aggregata</name>
    <dbReference type="NCBI Taxonomy" id="2528021"/>
    <lineage>
        <taxon>Bacteria</taxon>
        <taxon>Pseudomonadati</taxon>
        <taxon>Planctomycetota</taxon>
        <taxon>Planctomycetia</taxon>
        <taxon>Pirellulales</taxon>
        <taxon>Pirellulaceae</taxon>
        <taxon>Anatilimnocola</taxon>
    </lineage>
</organism>
<dbReference type="InterPro" id="IPR036625">
    <property type="entry name" value="E3-bd_dom_sf"/>
</dbReference>
<evidence type="ECO:0000256" key="5">
    <source>
        <dbReference type="ARBA" id="ARBA00022823"/>
    </source>
</evidence>
<dbReference type="Pfam" id="PF00364">
    <property type="entry name" value="Biotin_lipoyl"/>
    <property type="match status" value="1"/>
</dbReference>
<dbReference type="FunFam" id="3.30.559.10:FF:000004">
    <property type="entry name" value="Acetyltransferase component of pyruvate dehydrogenase complex"/>
    <property type="match status" value="1"/>
</dbReference>
<dbReference type="PROSITE" id="PS51826">
    <property type="entry name" value="PSBD"/>
    <property type="match status" value="1"/>
</dbReference>
<keyword evidence="6 9" id="KW-0012">Acyltransferase</keyword>
<accession>A0A517YBA7</accession>
<dbReference type="Gene3D" id="4.10.320.10">
    <property type="entry name" value="E3-binding domain"/>
    <property type="match status" value="1"/>
</dbReference>
<comment type="similarity">
    <text evidence="2 9">Belongs to the 2-oxoacid dehydrogenase family.</text>
</comment>
<dbReference type="EMBL" id="CP036274">
    <property type="protein sequence ID" value="QDU27530.1"/>
    <property type="molecule type" value="Genomic_DNA"/>
</dbReference>
<dbReference type="CDD" id="cd06849">
    <property type="entry name" value="lipoyl_domain"/>
    <property type="match status" value="1"/>
</dbReference>
<dbReference type="InterPro" id="IPR004167">
    <property type="entry name" value="PSBD"/>
</dbReference>
<feature type="compositionally biased region" description="Pro residues" evidence="10">
    <location>
        <begin position="116"/>
        <end position="127"/>
    </location>
</feature>
<dbReference type="SUPFAM" id="SSF47005">
    <property type="entry name" value="Peripheral subunit-binding domain of 2-oxo acid dehydrogenase complex"/>
    <property type="match status" value="1"/>
</dbReference>
<feature type="domain" description="Peripheral subunit-binding (PSBD)" evidence="12">
    <location>
        <begin position="158"/>
        <end position="195"/>
    </location>
</feature>
<dbReference type="Gene3D" id="3.30.559.10">
    <property type="entry name" value="Chloramphenicol acetyltransferase-like domain"/>
    <property type="match status" value="1"/>
</dbReference>
<dbReference type="OrthoDB" id="9805770at2"/>
<dbReference type="SUPFAM" id="SSF51230">
    <property type="entry name" value="Single hybrid motif"/>
    <property type="match status" value="1"/>
</dbReference>
<evidence type="ECO:0000259" key="12">
    <source>
        <dbReference type="PROSITE" id="PS51826"/>
    </source>
</evidence>
<evidence type="ECO:0000313" key="13">
    <source>
        <dbReference type="EMBL" id="QDU27530.1"/>
    </source>
</evidence>
<keyword evidence="13" id="KW-0670">Pyruvate</keyword>
<gene>
    <name evidence="13" type="primary">pdhC_2</name>
    <name evidence="13" type="ORF">ETAA8_26180</name>
</gene>
<protein>
    <recommendedName>
        <fullName evidence="9">Dihydrolipoamide acetyltransferase component of pyruvate dehydrogenase complex</fullName>
        <ecNumber evidence="9">2.3.1.-</ecNumber>
    </recommendedName>
</protein>
<dbReference type="GO" id="GO:0005737">
    <property type="term" value="C:cytoplasm"/>
    <property type="evidence" value="ECO:0007669"/>
    <property type="project" value="TreeGrafter"/>
</dbReference>
<comment type="function">
    <text evidence="7">The pyruvate dehydrogenase complex catalyzes the overall conversion of pyruvate to acetyl-CoA and CO(2). It contains multiple copies of three enzymatic components: pyruvate dehydrogenase (E1), dihydrolipoamide acetyltransferase (E2) and lipoamide dehydrogenase (E3).</text>
</comment>
<evidence type="ECO:0000256" key="8">
    <source>
        <dbReference type="ARBA" id="ARBA00048370"/>
    </source>
</evidence>
<comment type="catalytic activity">
    <reaction evidence="8">
        <text>N(6)-[(R)-dihydrolipoyl]-L-lysyl-[protein] + acetyl-CoA = N(6)-[(R)-S(8)-acetyldihydrolipoyl]-L-lysyl-[protein] + CoA</text>
        <dbReference type="Rhea" id="RHEA:17017"/>
        <dbReference type="Rhea" id="RHEA-COMP:10475"/>
        <dbReference type="Rhea" id="RHEA-COMP:10478"/>
        <dbReference type="ChEBI" id="CHEBI:57287"/>
        <dbReference type="ChEBI" id="CHEBI:57288"/>
        <dbReference type="ChEBI" id="CHEBI:83100"/>
        <dbReference type="ChEBI" id="CHEBI:83111"/>
        <dbReference type="EC" id="2.3.1.12"/>
    </reaction>
</comment>
<dbReference type="Gene3D" id="2.40.50.100">
    <property type="match status" value="1"/>
</dbReference>
<dbReference type="InterPro" id="IPR050743">
    <property type="entry name" value="2-oxoacid_DH_E2_comp"/>
</dbReference>
<evidence type="ECO:0000313" key="14">
    <source>
        <dbReference type="Proteomes" id="UP000315017"/>
    </source>
</evidence>
<evidence type="ECO:0000259" key="11">
    <source>
        <dbReference type="PROSITE" id="PS50968"/>
    </source>
</evidence>
<evidence type="ECO:0000256" key="9">
    <source>
        <dbReference type="RuleBase" id="RU003423"/>
    </source>
</evidence>
<evidence type="ECO:0000256" key="10">
    <source>
        <dbReference type="SAM" id="MobiDB-lite"/>
    </source>
</evidence>
<dbReference type="Pfam" id="PF02817">
    <property type="entry name" value="E3_binding"/>
    <property type="match status" value="1"/>
</dbReference>
<evidence type="ECO:0000256" key="1">
    <source>
        <dbReference type="ARBA" id="ARBA00001938"/>
    </source>
</evidence>
<dbReference type="AlphaFoldDB" id="A0A517YBA7"/>
<evidence type="ECO:0000256" key="2">
    <source>
        <dbReference type="ARBA" id="ARBA00007317"/>
    </source>
</evidence>
<feature type="domain" description="Lipoyl-binding" evidence="11">
    <location>
        <begin position="2"/>
        <end position="77"/>
    </location>
</feature>
<dbReference type="SUPFAM" id="SSF52777">
    <property type="entry name" value="CoA-dependent acyltransferases"/>
    <property type="match status" value="1"/>
</dbReference>
<evidence type="ECO:0000256" key="4">
    <source>
        <dbReference type="ARBA" id="ARBA00022679"/>
    </source>
</evidence>
<feature type="region of interest" description="Disordered" evidence="10">
    <location>
        <begin position="90"/>
        <end position="127"/>
    </location>
</feature>
<evidence type="ECO:0000256" key="3">
    <source>
        <dbReference type="ARBA" id="ARBA00011484"/>
    </source>
</evidence>
<keyword evidence="14" id="KW-1185">Reference proteome</keyword>
<dbReference type="Pfam" id="PF00198">
    <property type="entry name" value="2-oxoacid_dh"/>
    <property type="match status" value="1"/>
</dbReference>
<dbReference type="EC" id="2.3.1.-" evidence="9"/>
<dbReference type="GO" id="GO:0004742">
    <property type="term" value="F:dihydrolipoyllysine-residue acetyltransferase activity"/>
    <property type="evidence" value="ECO:0007669"/>
    <property type="project" value="UniProtKB-EC"/>
</dbReference>
<dbReference type="PROSITE" id="PS00189">
    <property type="entry name" value="LIPOYL"/>
    <property type="match status" value="1"/>
</dbReference>
<keyword evidence="4 9" id="KW-0808">Transferase</keyword>
<dbReference type="PANTHER" id="PTHR43178">
    <property type="entry name" value="DIHYDROLIPOAMIDE ACETYLTRANSFERASE COMPONENT OF PYRUVATE DEHYDROGENASE COMPLEX"/>
    <property type="match status" value="1"/>
</dbReference>
<comment type="cofactor">
    <cofactor evidence="1 9">
        <name>(R)-lipoate</name>
        <dbReference type="ChEBI" id="CHEBI:83088"/>
    </cofactor>
</comment>
<evidence type="ECO:0000256" key="6">
    <source>
        <dbReference type="ARBA" id="ARBA00023315"/>
    </source>
</evidence>
<dbReference type="InterPro" id="IPR001078">
    <property type="entry name" value="2-oxoacid_DH_actylTfrase"/>
</dbReference>
<sequence length="451" mass="46973">MAIEIKLPNLGEGVESGDVVEVLVNVGDTIAKDQGILEIETGKATMQVPSDAAGKVVKVHVTKGQTVKNGAVLLTLEGAAAGAAPTAAKPAAPAAAPPKAAPAPAQPAAPAAAKPAPAPVKPAPAPVRPAAAAPAEVAAPIATLAPTEEAPTETGDVAAGPAVRRFAREVGVDLSRVTGTGEGGRISREDVLAVVRSQSQGAIIGGKASPDTTARDAYGPIHTEKMTKIRKVIAAQMHLSWTTCPRVTNFDDADITELEKIRVSSKEDYARKGIKLTALPFVMKAVAMSLKSHPAVNASLDMENEQIIYKNYVNIGIAVDTERGLVVPSLRGPDQMSIPDIARALGTISDNMRDGKINPAELKGSTFTISNLGAIGGTYSTPIINVPEVAILLLGRSRKMPVVVNDEVKIRLMMPLSLSYDHRLVDGATAARFLNDIIDYLKSPSRLLLAP</sequence>
<dbReference type="PROSITE" id="PS50968">
    <property type="entry name" value="BIOTINYL_LIPOYL"/>
    <property type="match status" value="1"/>
</dbReference>
<dbReference type="InterPro" id="IPR011053">
    <property type="entry name" value="Single_hybrid_motif"/>
</dbReference>
<dbReference type="PANTHER" id="PTHR43178:SF2">
    <property type="entry name" value="DIHYDROLIPOYLLYSINE-RESIDUE ACETYLTRANSFERASE COMPONENT OF PYRUVATE DEHYDROGENASE COMPLEX"/>
    <property type="match status" value="1"/>
</dbReference>